<reference evidence="1 2" key="1">
    <citation type="journal article" date="2018" name="Sci. Rep.">
        <title>Comparative analysis of the Pocillopora damicornis genome highlights role of immune system in coral evolution.</title>
        <authorList>
            <person name="Cunning R."/>
            <person name="Bay R.A."/>
            <person name="Gillette P."/>
            <person name="Baker A.C."/>
            <person name="Traylor-Knowles N."/>
        </authorList>
    </citation>
    <scope>NUCLEOTIDE SEQUENCE [LARGE SCALE GENOMIC DNA]</scope>
    <source>
        <strain evidence="1">RSMAS</strain>
        <tissue evidence="1">Whole animal</tissue>
    </source>
</reference>
<name>A0A3M6TVK6_POCDA</name>
<dbReference type="AlphaFoldDB" id="A0A3M6TVK6"/>
<gene>
    <name evidence="1" type="ORF">pdam_00016074</name>
</gene>
<organism evidence="1 2">
    <name type="scientific">Pocillopora damicornis</name>
    <name type="common">Cauliflower coral</name>
    <name type="synonym">Millepora damicornis</name>
    <dbReference type="NCBI Taxonomy" id="46731"/>
    <lineage>
        <taxon>Eukaryota</taxon>
        <taxon>Metazoa</taxon>
        <taxon>Cnidaria</taxon>
        <taxon>Anthozoa</taxon>
        <taxon>Hexacorallia</taxon>
        <taxon>Scleractinia</taxon>
        <taxon>Astrocoeniina</taxon>
        <taxon>Pocilloporidae</taxon>
        <taxon>Pocillopora</taxon>
    </lineage>
</organism>
<dbReference type="EMBL" id="RCHS01002828">
    <property type="protein sequence ID" value="RMX45443.1"/>
    <property type="molecule type" value="Genomic_DNA"/>
</dbReference>
<keyword evidence="2" id="KW-1185">Reference proteome</keyword>
<accession>A0A3M6TVK6</accession>
<dbReference type="Proteomes" id="UP000275408">
    <property type="component" value="Unassembled WGS sequence"/>
</dbReference>
<proteinExistence type="predicted"/>
<sequence>MDLELKTKLTEVEVCVSNAHILERKSPCHTTRTALDFRKSLISHLIEGKSFRRDTQMRPPPNYEIRFNQEHFHHLEEIEERICIMLRESVFLAAQQEANNFACIEKECIYSEDYTLSPKKIIVETNIRYDNLT</sequence>
<comment type="caution">
    <text evidence="1">The sequence shown here is derived from an EMBL/GenBank/DDBJ whole genome shotgun (WGS) entry which is preliminary data.</text>
</comment>
<protein>
    <submittedName>
        <fullName evidence="1">Uncharacterized protein</fullName>
    </submittedName>
</protein>
<evidence type="ECO:0000313" key="1">
    <source>
        <dbReference type="EMBL" id="RMX45443.1"/>
    </source>
</evidence>
<evidence type="ECO:0000313" key="2">
    <source>
        <dbReference type="Proteomes" id="UP000275408"/>
    </source>
</evidence>